<keyword evidence="3" id="KW-1185">Reference proteome</keyword>
<accession>A0AAE0PAW7</accession>
<reference evidence="2" key="2">
    <citation type="submission" date="2023-07" db="EMBL/GenBank/DDBJ databases">
        <authorList>
            <consortium name="Lawrence Berkeley National Laboratory"/>
            <person name="Haridas S."/>
            <person name="Hensen N."/>
            <person name="Bonometti L."/>
            <person name="Westerberg I."/>
            <person name="Brannstrom I.O."/>
            <person name="Guillou S."/>
            <person name="Cros-Aarteil S."/>
            <person name="Calhoun S."/>
            <person name="Kuo A."/>
            <person name="Mondo S."/>
            <person name="Pangilinan J."/>
            <person name="Riley R."/>
            <person name="LaButti K."/>
            <person name="Andreopoulos B."/>
            <person name="Lipzen A."/>
            <person name="Chen C."/>
            <person name="Yanf M."/>
            <person name="Daum C."/>
            <person name="Ng V."/>
            <person name="Clum A."/>
            <person name="Steindorff A."/>
            <person name="Ohm R."/>
            <person name="Martin F."/>
            <person name="Silar P."/>
            <person name="Natvig D."/>
            <person name="Lalanne C."/>
            <person name="Gautier V."/>
            <person name="Ament-velasquez S.L."/>
            <person name="Kruys A."/>
            <person name="Hutchinson M.I."/>
            <person name="Powell A.J."/>
            <person name="Barry K."/>
            <person name="Miller A.N."/>
            <person name="Grigoriev I.V."/>
            <person name="Debuchy R."/>
            <person name="Gladieux P."/>
            <person name="Thoren M.H."/>
            <person name="Johannesson H."/>
        </authorList>
    </citation>
    <scope>NUCLEOTIDE SEQUENCE</scope>
    <source>
        <strain evidence="2">FGSC 1904</strain>
    </source>
</reference>
<reference evidence="2" key="1">
    <citation type="journal article" date="2023" name="Mol. Phylogenet. Evol.">
        <title>Genome-scale phylogeny and comparative genomics of the fungal order Sordariales.</title>
        <authorList>
            <person name="Hensen N."/>
            <person name="Bonometti L."/>
            <person name="Westerberg I."/>
            <person name="Brannstrom I.O."/>
            <person name="Guillou S."/>
            <person name="Cros-Aarteil S."/>
            <person name="Calhoun S."/>
            <person name="Haridas S."/>
            <person name="Kuo A."/>
            <person name="Mondo S."/>
            <person name="Pangilinan J."/>
            <person name="Riley R."/>
            <person name="LaButti K."/>
            <person name="Andreopoulos B."/>
            <person name="Lipzen A."/>
            <person name="Chen C."/>
            <person name="Yan M."/>
            <person name="Daum C."/>
            <person name="Ng V."/>
            <person name="Clum A."/>
            <person name="Steindorff A."/>
            <person name="Ohm R.A."/>
            <person name="Martin F."/>
            <person name="Silar P."/>
            <person name="Natvig D.O."/>
            <person name="Lalanne C."/>
            <person name="Gautier V."/>
            <person name="Ament-Velasquez S.L."/>
            <person name="Kruys A."/>
            <person name="Hutchinson M.I."/>
            <person name="Powell A.J."/>
            <person name="Barry K."/>
            <person name="Miller A.N."/>
            <person name="Grigoriev I.V."/>
            <person name="Debuchy R."/>
            <person name="Gladieux P."/>
            <person name="Hiltunen Thoren M."/>
            <person name="Johannesson H."/>
        </authorList>
    </citation>
    <scope>NUCLEOTIDE SEQUENCE</scope>
    <source>
        <strain evidence="2">FGSC 1904</strain>
    </source>
</reference>
<evidence type="ECO:0000313" key="3">
    <source>
        <dbReference type="Proteomes" id="UP001281003"/>
    </source>
</evidence>
<proteinExistence type="predicted"/>
<dbReference type="EMBL" id="JAUTDP010000009">
    <property type="protein sequence ID" value="KAK3396437.1"/>
    <property type="molecule type" value="Genomic_DNA"/>
</dbReference>
<sequence length="277" mass="29591">MCGRYRQRFGCTSRNLSSPGAIVVHRAQSVAVKTITPLSDFSTRSRPSAITRDTLDMGETVARGFSRRGRHVVRELHWVVGDHCALRFPATTPPLWGMEATEEKTSQLQLRCSAMPAAFATLHIRSLAGTPTGKAALGAQVQKPPALLAGKTQIGGQPTGISEMLANCPRTFAFILQFSDSAQLGLCVLRTASTIGSGPSCGDSPACVPPHHSSKSPPPPGQTGRARFVMASCGSAKAKRETRARGLRDARGLMRAHCATGIDAQPLSHTSRRPGWW</sequence>
<evidence type="ECO:0000313" key="2">
    <source>
        <dbReference type="EMBL" id="KAK3396437.1"/>
    </source>
</evidence>
<evidence type="ECO:0000256" key="1">
    <source>
        <dbReference type="SAM" id="MobiDB-lite"/>
    </source>
</evidence>
<gene>
    <name evidence="2" type="ORF">B0T20DRAFT_501763</name>
</gene>
<name>A0AAE0PAW7_SORBR</name>
<dbReference type="Proteomes" id="UP001281003">
    <property type="component" value="Unassembled WGS sequence"/>
</dbReference>
<protein>
    <submittedName>
        <fullName evidence="2">Uncharacterized protein</fullName>
    </submittedName>
</protein>
<organism evidence="2 3">
    <name type="scientific">Sordaria brevicollis</name>
    <dbReference type="NCBI Taxonomy" id="83679"/>
    <lineage>
        <taxon>Eukaryota</taxon>
        <taxon>Fungi</taxon>
        <taxon>Dikarya</taxon>
        <taxon>Ascomycota</taxon>
        <taxon>Pezizomycotina</taxon>
        <taxon>Sordariomycetes</taxon>
        <taxon>Sordariomycetidae</taxon>
        <taxon>Sordariales</taxon>
        <taxon>Sordariaceae</taxon>
        <taxon>Sordaria</taxon>
    </lineage>
</organism>
<feature type="region of interest" description="Disordered" evidence="1">
    <location>
        <begin position="200"/>
        <end position="225"/>
    </location>
</feature>
<dbReference type="AlphaFoldDB" id="A0AAE0PAW7"/>
<comment type="caution">
    <text evidence="2">The sequence shown here is derived from an EMBL/GenBank/DDBJ whole genome shotgun (WGS) entry which is preliminary data.</text>
</comment>